<proteinExistence type="predicted"/>
<dbReference type="Proteomes" id="UP001059672">
    <property type="component" value="Chromosome"/>
</dbReference>
<accession>A0ABY5HBB9</accession>
<keyword evidence="1" id="KW-0472">Membrane</keyword>
<sequence>MLEPQAQAPKPDISADPPAAVEATHPWANLDPEQFRLLRLAPLPADRSTGLRPLRFAELGRLVRHSKAQSLLRLTVQLPGQHLRPEQNRLEVWIDHRGKEVRFGPEGGLQVEPGNRGLGRFLLAQGIAWAKQHCAHYQVEGGALPAKAVASEDARARRDHCLLAQGFTLDYLDPLQLKAHYGAPRLGALHEDWNADKVQIVETLEVAAMLQQTDQALHDQAVKIRKQEERIDRFRAEDSTLRFTVGCLVTFCLFQAGLLIWMSVR</sequence>
<feature type="transmembrane region" description="Helical" evidence="1">
    <location>
        <begin position="243"/>
        <end position="264"/>
    </location>
</feature>
<dbReference type="EMBL" id="CP073346">
    <property type="protein sequence ID" value="UTW08301.1"/>
    <property type="molecule type" value="Genomic_DNA"/>
</dbReference>
<evidence type="ECO:0008006" key="4">
    <source>
        <dbReference type="Google" id="ProtNLM"/>
    </source>
</evidence>
<keyword evidence="1" id="KW-0812">Transmembrane</keyword>
<gene>
    <name evidence="2" type="ORF">KDW96_02940</name>
</gene>
<keyword evidence="3" id="KW-1185">Reference proteome</keyword>
<evidence type="ECO:0000256" key="1">
    <source>
        <dbReference type="SAM" id="Phobius"/>
    </source>
</evidence>
<dbReference type="RefSeq" id="WP_255838921.1">
    <property type="nucleotide sequence ID" value="NZ_CP073346.1"/>
</dbReference>
<reference evidence="2" key="1">
    <citation type="submission" date="2021-04" db="EMBL/GenBank/DDBJ databases">
        <title>Oceanospirillales bacteria with DddD are important DMSP degraders in coastal seawater.</title>
        <authorList>
            <person name="Liu J."/>
        </authorList>
    </citation>
    <scope>NUCLEOTIDE SEQUENCE</scope>
    <source>
        <strain evidence="2">D13-4</strain>
    </source>
</reference>
<evidence type="ECO:0000313" key="2">
    <source>
        <dbReference type="EMBL" id="UTW08301.1"/>
    </source>
</evidence>
<evidence type="ECO:0000313" key="3">
    <source>
        <dbReference type="Proteomes" id="UP001059672"/>
    </source>
</evidence>
<keyword evidence="1" id="KW-1133">Transmembrane helix</keyword>
<organism evidence="2 3">
    <name type="scientific">Pseudomonas benzenivorans</name>
    <dbReference type="NCBI Taxonomy" id="556533"/>
    <lineage>
        <taxon>Bacteria</taxon>
        <taxon>Pseudomonadati</taxon>
        <taxon>Pseudomonadota</taxon>
        <taxon>Gammaproteobacteria</taxon>
        <taxon>Pseudomonadales</taxon>
        <taxon>Pseudomonadaceae</taxon>
        <taxon>Pseudomonas</taxon>
    </lineage>
</organism>
<protein>
    <recommendedName>
        <fullName evidence="4">N-acetyltransferase</fullName>
    </recommendedName>
</protein>
<name>A0ABY5HBB9_9PSED</name>